<organism evidence="12 13">
    <name type="scientific">Novosphingobium sediminicola</name>
    <dbReference type="NCBI Taxonomy" id="563162"/>
    <lineage>
        <taxon>Bacteria</taxon>
        <taxon>Pseudomonadati</taxon>
        <taxon>Pseudomonadota</taxon>
        <taxon>Alphaproteobacteria</taxon>
        <taxon>Sphingomonadales</taxon>
        <taxon>Sphingomonadaceae</taxon>
        <taxon>Novosphingobium</taxon>
    </lineage>
</organism>
<reference evidence="12 13" key="1">
    <citation type="submission" date="2020-08" db="EMBL/GenBank/DDBJ databases">
        <title>Genomic Encyclopedia of Type Strains, Phase IV (KMG-IV): sequencing the most valuable type-strain genomes for metagenomic binning, comparative biology and taxonomic classification.</title>
        <authorList>
            <person name="Goeker M."/>
        </authorList>
    </citation>
    <scope>NUCLEOTIDE SEQUENCE [LARGE SCALE GENOMIC DNA]</scope>
    <source>
        <strain evidence="12 13">DSM 27057</strain>
    </source>
</reference>
<dbReference type="InterPro" id="IPR024077">
    <property type="entry name" value="Neurolysin/TOP_dom2"/>
</dbReference>
<feature type="domain" description="Peptidase M3A/M3B catalytic" evidence="10">
    <location>
        <begin position="217"/>
        <end position="665"/>
    </location>
</feature>
<accession>A0A7W6CE95</accession>
<evidence type="ECO:0000256" key="4">
    <source>
        <dbReference type="ARBA" id="ARBA00022801"/>
    </source>
</evidence>
<dbReference type="EMBL" id="JACIDX010000006">
    <property type="protein sequence ID" value="MBB3954931.1"/>
    <property type="molecule type" value="Genomic_DNA"/>
</dbReference>
<proteinExistence type="inferred from homology"/>
<evidence type="ECO:0000313" key="12">
    <source>
        <dbReference type="EMBL" id="MBB3954931.1"/>
    </source>
</evidence>
<dbReference type="Gene3D" id="3.40.390.10">
    <property type="entry name" value="Collagenase (Catalytic Domain)"/>
    <property type="match status" value="1"/>
</dbReference>
<comment type="caution">
    <text evidence="12">The sequence shown here is derived from an EMBL/GenBank/DDBJ whole genome shotgun (WGS) entry which is preliminary data.</text>
</comment>
<protein>
    <recommendedName>
        <fullName evidence="8">oligopeptidase A</fullName>
        <ecNumber evidence="8">3.4.24.70</ecNumber>
    </recommendedName>
</protein>
<evidence type="ECO:0000256" key="5">
    <source>
        <dbReference type="ARBA" id="ARBA00022833"/>
    </source>
</evidence>
<keyword evidence="3 9" id="KW-0479">Metal-binding</keyword>
<keyword evidence="2 9" id="KW-0645">Protease</keyword>
<evidence type="ECO:0000256" key="7">
    <source>
        <dbReference type="ARBA" id="ARBA00024603"/>
    </source>
</evidence>
<dbReference type="InterPro" id="IPR024079">
    <property type="entry name" value="MetalloPept_cat_dom_sf"/>
</dbReference>
<evidence type="ECO:0000256" key="2">
    <source>
        <dbReference type="ARBA" id="ARBA00022670"/>
    </source>
</evidence>
<dbReference type="PANTHER" id="PTHR43660:SF1">
    <property type="entry name" value="DIPEPTIDYL CARBOXYPEPTIDASE"/>
    <property type="match status" value="1"/>
</dbReference>
<dbReference type="EC" id="3.4.24.70" evidence="8"/>
<dbReference type="Gene3D" id="1.10.1370.10">
    <property type="entry name" value="Neurolysin, domain 3"/>
    <property type="match status" value="1"/>
</dbReference>
<dbReference type="AlphaFoldDB" id="A0A7W6CE95"/>
<dbReference type="RefSeq" id="WP_183624814.1">
    <property type="nucleotide sequence ID" value="NZ_JACIDX010000006.1"/>
</dbReference>
<dbReference type="Pfam" id="PF01432">
    <property type="entry name" value="Peptidase_M3"/>
    <property type="match status" value="1"/>
</dbReference>
<dbReference type="Pfam" id="PF19310">
    <property type="entry name" value="TOP_N"/>
    <property type="match status" value="1"/>
</dbReference>
<dbReference type="Proteomes" id="UP000548867">
    <property type="component" value="Unassembled WGS sequence"/>
</dbReference>
<evidence type="ECO:0000256" key="9">
    <source>
        <dbReference type="RuleBase" id="RU003435"/>
    </source>
</evidence>
<dbReference type="GO" id="GO:0006508">
    <property type="term" value="P:proteolysis"/>
    <property type="evidence" value="ECO:0007669"/>
    <property type="project" value="UniProtKB-KW"/>
</dbReference>
<dbReference type="GO" id="GO:0046872">
    <property type="term" value="F:metal ion binding"/>
    <property type="evidence" value="ECO:0007669"/>
    <property type="project" value="UniProtKB-UniRule"/>
</dbReference>
<dbReference type="InterPro" id="IPR045666">
    <property type="entry name" value="OpdA_N"/>
</dbReference>
<keyword evidence="13" id="KW-1185">Reference proteome</keyword>
<comment type="catalytic activity">
    <reaction evidence="7">
        <text>Hydrolysis of oligopeptides, with broad specificity. Gly or Ala commonly occur as P1 or P1' residues, but more distant residues are also important, as is shown by the fact that Z-Gly-Pro-Gly-|-Gly-Pro-Ala is cleaved, but not Z-(Gly)(5).</text>
        <dbReference type="EC" id="3.4.24.70"/>
    </reaction>
</comment>
<dbReference type="FunFam" id="3.40.390.10:FF:000009">
    <property type="entry name" value="Oligopeptidase A"/>
    <property type="match status" value="1"/>
</dbReference>
<evidence type="ECO:0000259" key="10">
    <source>
        <dbReference type="Pfam" id="PF01432"/>
    </source>
</evidence>
<evidence type="ECO:0000313" key="13">
    <source>
        <dbReference type="Proteomes" id="UP000548867"/>
    </source>
</evidence>
<dbReference type="Gene3D" id="1.10.1370.40">
    <property type="match status" value="1"/>
</dbReference>
<evidence type="ECO:0000259" key="11">
    <source>
        <dbReference type="Pfam" id="PF19310"/>
    </source>
</evidence>
<feature type="domain" description="Oligopeptidase A N-terminal" evidence="11">
    <location>
        <begin position="61"/>
        <end position="142"/>
    </location>
</feature>
<evidence type="ECO:0000256" key="1">
    <source>
        <dbReference type="ARBA" id="ARBA00006040"/>
    </source>
</evidence>
<dbReference type="CDD" id="cd06456">
    <property type="entry name" value="M3A_DCP"/>
    <property type="match status" value="1"/>
</dbReference>
<comment type="similarity">
    <text evidence="1 9">Belongs to the peptidase M3 family.</text>
</comment>
<sequence>MSNNPLLAADALPDFAAIRPEHVVPAVEAAIADHADAMKALAARPGDPALLADKDAADVAISRVWGVVSHLVMVATTPELREAHGQAQPLIDAHFSAVGQDKALYQALKAIDPLALPENERRALTLALQDFELSGVALDGEAAQDFAANRIEMGRLSTEFSNAVLDATEAWTLEITDEARLAGIPEADRAGMRAAAQRAGKEGWLITLHAPSVMAVLSHAEDRELREEAYRAWNTRASDQGPNAGQFDNGPRIAEILSRRGKAALALGFEDPVAVSLAAKMARDGAEVDAFLSSLGAAARPQAARDLASLAEFARDELNIADLRPWDVGFASERMRRKLHDLDTSEIRRYLPLPRVTEALFGLVRELFGVEFRAAQGVPVWHPDVRYFTLHRDGHEVASLYADFFAREGKRGGAWMDSARPRQHGVTPVAYLVTNFAPPVGDAPAYITHNDMVTLFHEMGHCLHHLLGEVDLPSIGGIAGVEWDAVELPSQFLENFAWEPATLKAASAHEESGDPLPDAMITRMLGAQKFLGAMGLVRQAEFALFDLRLHRAAGGDNAPDYRDVLAQVRSEVAVIDYPEWHRFPTSFSHIFAGGYAAGYYSYLWAERLSADAYAAFEEGDVSRAELGERFRAEVLSRGGTRPAIENFTAFRGREPENEPLLESWGIAA</sequence>
<comment type="cofactor">
    <cofactor evidence="9">
        <name>Zn(2+)</name>
        <dbReference type="ChEBI" id="CHEBI:29105"/>
    </cofactor>
    <text evidence="9">Binds 1 zinc ion.</text>
</comment>
<dbReference type="PANTHER" id="PTHR43660">
    <property type="entry name" value="DIPEPTIDYL CARBOXYPEPTIDASE"/>
    <property type="match status" value="1"/>
</dbReference>
<name>A0A7W6CE95_9SPHN</name>
<dbReference type="InterPro" id="IPR034005">
    <property type="entry name" value="M3A_DCP"/>
</dbReference>
<dbReference type="GO" id="GO:0004222">
    <property type="term" value="F:metalloendopeptidase activity"/>
    <property type="evidence" value="ECO:0007669"/>
    <property type="project" value="UniProtKB-EC"/>
</dbReference>
<evidence type="ECO:0000256" key="8">
    <source>
        <dbReference type="ARBA" id="ARBA00026100"/>
    </source>
</evidence>
<keyword evidence="6 9" id="KW-0482">Metalloprotease</keyword>
<gene>
    <name evidence="12" type="ORF">GGR38_001880</name>
</gene>
<dbReference type="InterPro" id="IPR045090">
    <property type="entry name" value="Pept_M3A_M3B"/>
</dbReference>
<evidence type="ECO:0000256" key="3">
    <source>
        <dbReference type="ARBA" id="ARBA00022723"/>
    </source>
</evidence>
<keyword evidence="4 9" id="KW-0378">Hydrolase</keyword>
<dbReference type="InterPro" id="IPR001567">
    <property type="entry name" value="Pept_M3A_M3B_dom"/>
</dbReference>
<dbReference type="SUPFAM" id="SSF55486">
    <property type="entry name" value="Metalloproteases ('zincins'), catalytic domain"/>
    <property type="match status" value="1"/>
</dbReference>
<evidence type="ECO:0000256" key="6">
    <source>
        <dbReference type="ARBA" id="ARBA00023049"/>
    </source>
</evidence>
<dbReference type="GO" id="GO:0005829">
    <property type="term" value="C:cytosol"/>
    <property type="evidence" value="ECO:0007669"/>
    <property type="project" value="UniProtKB-ARBA"/>
</dbReference>
<keyword evidence="5 9" id="KW-0862">Zinc</keyword>